<evidence type="ECO:0000313" key="3">
    <source>
        <dbReference type="Proteomes" id="UP000236584"/>
    </source>
</evidence>
<evidence type="ECO:0000313" key="2">
    <source>
        <dbReference type="EMBL" id="AUV80996.1"/>
    </source>
</evidence>
<accession>A0A2I8VGE6</accession>
<keyword evidence="3" id="KW-1185">Reference proteome</keyword>
<feature type="transmembrane region" description="Helical" evidence="1">
    <location>
        <begin position="84"/>
        <end position="102"/>
    </location>
</feature>
<evidence type="ECO:0000256" key="1">
    <source>
        <dbReference type="SAM" id="Phobius"/>
    </source>
</evidence>
<reference evidence="2 3" key="1">
    <citation type="submission" date="2018-01" db="EMBL/GenBank/DDBJ databases">
        <title>Complete genome sequence of Salinigranum rubrum GX10T, an extremely halophilic archaeon isolated from a marine solar saltern.</title>
        <authorList>
            <person name="Han S."/>
        </authorList>
    </citation>
    <scope>NUCLEOTIDE SEQUENCE [LARGE SCALE GENOMIC DNA]</scope>
    <source>
        <strain evidence="2 3">GX10</strain>
    </source>
</reference>
<keyword evidence="1" id="KW-0472">Membrane</keyword>
<feature type="transmembrane region" description="Helical" evidence="1">
    <location>
        <begin position="61"/>
        <end position="78"/>
    </location>
</feature>
<organism evidence="2 3">
    <name type="scientific">Salinigranum rubrum</name>
    <dbReference type="NCBI Taxonomy" id="755307"/>
    <lineage>
        <taxon>Archaea</taxon>
        <taxon>Methanobacteriati</taxon>
        <taxon>Methanobacteriota</taxon>
        <taxon>Stenosarchaea group</taxon>
        <taxon>Halobacteria</taxon>
        <taxon>Halobacteriales</taxon>
        <taxon>Haloferacaceae</taxon>
        <taxon>Salinigranum</taxon>
    </lineage>
</organism>
<feature type="transmembrane region" description="Helical" evidence="1">
    <location>
        <begin position="39"/>
        <end position="56"/>
    </location>
</feature>
<dbReference type="KEGG" id="srub:C2R22_04420"/>
<protein>
    <submittedName>
        <fullName evidence="2">Uncharacterized protein</fullName>
    </submittedName>
</protein>
<gene>
    <name evidence="2" type="ORF">C2R22_04420</name>
</gene>
<dbReference type="RefSeq" id="WP_103424684.1">
    <property type="nucleotide sequence ID" value="NZ_CP026309.1"/>
</dbReference>
<sequence>MFTLRRPDTGGLLGLLTLAIIALLAVVRGQPVGRLELAFFTSIAVLMTLAAFTRGFLRSPWYPLVGGALITVFALLQYQQTQNAWFLFGTVVGVGFGAYGVVDSLNDARTERE</sequence>
<dbReference type="GeneID" id="35591308"/>
<name>A0A2I8VGE6_9EURY</name>
<dbReference type="AlphaFoldDB" id="A0A2I8VGE6"/>
<proteinExistence type="predicted"/>
<keyword evidence="1" id="KW-0812">Transmembrane</keyword>
<keyword evidence="1" id="KW-1133">Transmembrane helix</keyword>
<dbReference type="EMBL" id="CP026309">
    <property type="protein sequence ID" value="AUV80996.1"/>
    <property type="molecule type" value="Genomic_DNA"/>
</dbReference>
<dbReference type="Proteomes" id="UP000236584">
    <property type="component" value="Chromosome"/>
</dbReference>